<accession>A0ABV8A7W2</accession>
<keyword evidence="3" id="KW-1185">Reference proteome</keyword>
<gene>
    <name evidence="2" type="ORF">ACFOPQ_13680</name>
</gene>
<evidence type="ECO:0000256" key="1">
    <source>
        <dbReference type="SAM" id="SignalP"/>
    </source>
</evidence>
<sequence length="138" mass="14666">MRRLLLPVLALTACAPQAQPVQVWQGSGRVLLRDQSYRLTFTVNDQTHALRGVLENRTSGVKYLVDGTFLPVQGGAEVTAKVTAGDGAKLNASILGFGVSNVALKSDALLSGRVTGNVFDAQLTVNGVRYAVPFIRSP</sequence>
<organism evidence="2 3">
    <name type="scientific">Deinococcus antarcticus</name>
    <dbReference type="NCBI Taxonomy" id="1298767"/>
    <lineage>
        <taxon>Bacteria</taxon>
        <taxon>Thermotogati</taxon>
        <taxon>Deinococcota</taxon>
        <taxon>Deinococci</taxon>
        <taxon>Deinococcales</taxon>
        <taxon>Deinococcaceae</taxon>
        <taxon>Deinococcus</taxon>
    </lineage>
</organism>
<comment type="caution">
    <text evidence="2">The sequence shown here is derived from an EMBL/GenBank/DDBJ whole genome shotgun (WGS) entry which is preliminary data.</text>
</comment>
<keyword evidence="1" id="KW-0732">Signal</keyword>
<feature type="signal peptide" evidence="1">
    <location>
        <begin position="1"/>
        <end position="18"/>
    </location>
</feature>
<evidence type="ECO:0000313" key="3">
    <source>
        <dbReference type="Proteomes" id="UP001595748"/>
    </source>
</evidence>
<evidence type="ECO:0000313" key="2">
    <source>
        <dbReference type="EMBL" id="MFC3861813.1"/>
    </source>
</evidence>
<dbReference type="RefSeq" id="WP_380079080.1">
    <property type="nucleotide sequence ID" value="NZ_JBHRZF010000158.1"/>
</dbReference>
<name>A0ABV8A7W2_9DEIO</name>
<dbReference type="EMBL" id="JBHRZF010000158">
    <property type="protein sequence ID" value="MFC3861813.1"/>
    <property type="molecule type" value="Genomic_DNA"/>
</dbReference>
<proteinExistence type="predicted"/>
<reference evidence="3" key="1">
    <citation type="journal article" date="2019" name="Int. J. Syst. Evol. Microbiol.">
        <title>The Global Catalogue of Microorganisms (GCM) 10K type strain sequencing project: providing services to taxonomists for standard genome sequencing and annotation.</title>
        <authorList>
            <consortium name="The Broad Institute Genomics Platform"/>
            <consortium name="The Broad Institute Genome Sequencing Center for Infectious Disease"/>
            <person name="Wu L."/>
            <person name="Ma J."/>
        </authorList>
    </citation>
    <scope>NUCLEOTIDE SEQUENCE [LARGE SCALE GENOMIC DNA]</scope>
    <source>
        <strain evidence="3">CCTCC AB 2013263</strain>
    </source>
</reference>
<feature type="chain" id="PRO_5047145724" description="Lipoprotein" evidence="1">
    <location>
        <begin position="19"/>
        <end position="138"/>
    </location>
</feature>
<protein>
    <recommendedName>
        <fullName evidence="4">Lipoprotein</fullName>
    </recommendedName>
</protein>
<evidence type="ECO:0008006" key="4">
    <source>
        <dbReference type="Google" id="ProtNLM"/>
    </source>
</evidence>
<dbReference type="Proteomes" id="UP001595748">
    <property type="component" value="Unassembled WGS sequence"/>
</dbReference>